<dbReference type="SUPFAM" id="SSF69593">
    <property type="entry name" value="Glycerol-3-phosphate (1)-acyltransferase"/>
    <property type="match status" value="1"/>
</dbReference>
<reference evidence="4" key="1">
    <citation type="journal article" date="2019" name="Int. J. Syst. Evol. Microbiol.">
        <title>The Global Catalogue of Microorganisms (GCM) 10K type strain sequencing project: providing services to taxonomists for standard genome sequencing and annotation.</title>
        <authorList>
            <consortium name="The Broad Institute Genomics Platform"/>
            <consortium name="The Broad Institute Genome Sequencing Center for Infectious Disease"/>
            <person name="Wu L."/>
            <person name="Ma J."/>
        </authorList>
    </citation>
    <scope>NUCLEOTIDE SEQUENCE [LARGE SCALE GENOMIC DNA]</scope>
    <source>
        <strain evidence="4">JCM 16013</strain>
    </source>
</reference>
<dbReference type="RefSeq" id="WP_344662423.1">
    <property type="nucleotide sequence ID" value="NZ_BAAAQM010000073.1"/>
</dbReference>
<dbReference type="SMART" id="SM00563">
    <property type="entry name" value="PlsC"/>
    <property type="match status" value="1"/>
</dbReference>
<dbReference type="GO" id="GO:0016746">
    <property type="term" value="F:acyltransferase activity"/>
    <property type="evidence" value="ECO:0007669"/>
    <property type="project" value="UniProtKB-KW"/>
</dbReference>
<feature type="domain" description="Phospholipid/glycerol acyltransferase" evidence="2">
    <location>
        <begin position="131"/>
        <end position="278"/>
    </location>
</feature>
<proteinExistence type="predicted"/>
<dbReference type="Proteomes" id="UP001499854">
    <property type="component" value="Unassembled WGS sequence"/>
</dbReference>
<accession>A0ABP5EQM1</accession>
<keyword evidence="1" id="KW-0472">Membrane</keyword>
<dbReference type="InterPro" id="IPR002123">
    <property type="entry name" value="Plipid/glycerol_acylTrfase"/>
</dbReference>
<comment type="caution">
    <text evidence="3">The sequence shown here is derived from an EMBL/GenBank/DDBJ whole genome shotgun (WGS) entry which is preliminary data.</text>
</comment>
<keyword evidence="3" id="KW-0012">Acyltransferase</keyword>
<evidence type="ECO:0000313" key="3">
    <source>
        <dbReference type="EMBL" id="GAA2002032.1"/>
    </source>
</evidence>
<keyword evidence="3" id="KW-0808">Transferase</keyword>
<sequence length="338" mass="37210">MRRIGRRFLGVCALLLIAVVVYLLAIGAALFTLLTAPWRPRLGRYRRVLAVAVVYSSIEISGLVAAAGRRIRYLVDRDAPRDRRDRVRALDKSLRTLRTATQRFGGLDVALAADSVEGRETSPPILPPGPVIVCGRHGGVGGAFLLTHLLLTEYGRLPRVVLKQTLAWDPLIDALLSGIPHAYIDPQPGDSGATAARIGALAEGMAADDALLIFPEGGNFTPRRRMRAIRRLHRRGLALAGARAERRQHVLPPHPDGLFAALDAAPEADVVFVAHTGLDHLQTAMDVWRALPLREPVVLTWWGVPATEVPRQEEARIGWLEDNWSRIDRWVARHRVPG</sequence>
<feature type="transmembrane region" description="Helical" evidence="1">
    <location>
        <begin position="12"/>
        <end position="36"/>
    </location>
</feature>
<evidence type="ECO:0000313" key="4">
    <source>
        <dbReference type="Proteomes" id="UP001499854"/>
    </source>
</evidence>
<organism evidence="3 4">
    <name type="scientific">Catenulispora subtropica</name>
    <dbReference type="NCBI Taxonomy" id="450798"/>
    <lineage>
        <taxon>Bacteria</taxon>
        <taxon>Bacillati</taxon>
        <taxon>Actinomycetota</taxon>
        <taxon>Actinomycetes</taxon>
        <taxon>Catenulisporales</taxon>
        <taxon>Catenulisporaceae</taxon>
        <taxon>Catenulispora</taxon>
    </lineage>
</organism>
<evidence type="ECO:0000256" key="1">
    <source>
        <dbReference type="SAM" id="Phobius"/>
    </source>
</evidence>
<name>A0ABP5EQM1_9ACTN</name>
<feature type="transmembrane region" description="Helical" evidence="1">
    <location>
        <begin position="48"/>
        <end position="67"/>
    </location>
</feature>
<dbReference type="EMBL" id="BAAAQM010000073">
    <property type="protein sequence ID" value="GAA2002032.1"/>
    <property type="molecule type" value="Genomic_DNA"/>
</dbReference>
<protein>
    <submittedName>
        <fullName evidence="3">Lysophospholipid acyltransferase family protein</fullName>
    </submittedName>
</protein>
<dbReference type="Pfam" id="PF01553">
    <property type="entry name" value="Acyltransferase"/>
    <property type="match status" value="1"/>
</dbReference>
<gene>
    <name evidence="3" type="ORF">GCM10009838_79920</name>
</gene>
<keyword evidence="4" id="KW-1185">Reference proteome</keyword>
<evidence type="ECO:0000259" key="2">
    <source>
        <dbReference type="SMART" id="SM00563"/>
    </source>
</evidence>
<keyword evidence="1" id="KW-0812">Transmembrane</keyword>
<keyword evidence="1" id="KW-1133">Transmembrane helix</keyword>